<dbReference type="GO" id="GO:0006508">
    <property type="term" value="P:proteolysis"/>
    <property type="evidence" value="ECO:0007669"/>
    <property type="project" value="UniProtKB-KW"/>
</dbReference>
<protein>
    <submittedName>
        <fullName evidence="10">Putative murein peptide carboxypeptidase</fullName>
        <ecNumber evidence="10">3.4.16.-</ecNumber>
    </submittedName>
</protein>
<feature type="active site" description="Charge relay system" evidence="6">
    <location>
        <position position="308"/>
    </location>
</feature>
<dbReference type="InterPro" id="IPR003507">
    <property type="entry name" value="S66_fam"/>
</dbReference>
<dbReference type="KEGG" id="bmei:Spa11_15550"/>
<dbReference type="CDD" id="cd07025">
    <property type="entry name" value="Peptidase_S66"/>
    <property type="match status" value="1"/>
</dbReference>
<dbReference type="InterPro" id="IPR027461">
    <property type="entry name" value="Carboxypeptidase_A_C_sf"/>
</dbReference>
<dbReference type="InterPro" id="IPR040921">
    <property type="entry name" value="Peptidase_S66C"/>
</dbReference>
<keyword evidence="7" id="KW-0732">Signal</keyword>
<dbReference type="InterPro" id="IPR027478">
    <property type="entry name" value="LdcA_N"/>
</dbReference>
<feature type="chain" id="PRO_5022078219" evidence="7">
    <location>
        <begin position="21"/>
        <end position="340"/>
    </location>
</feature>
<dbReference type="GO" id="GO:0004180">
    <property type="term" value="F:carboxypeptidase activity"/>
    <property type="evidence" value="ECO:0007669"/>
    <property type="project" value="UniProtKB-KW"/>
</dbReference>
<dbReference type="PANTHER" id="PTHR30237">
    <property type="entry name" value="MURAMOYLTETRAPEPTIDE CARBOXYPEPTIDASE"/>
    <property type="match status" value="1"/>
</dbReference>
<gene>
    <name evidence="10" type="primary">ykfA_1</name>
    <name evidence="10" type="ORF">Spa11_15550</name>
</gene>
<reference evidence="10 11" key="1">
    <citation type="submission" date="2019-02" db="EMBL/GenBank/DDBJ databases">
        <title>Deep-cultivation of Planctomycetes and their phenomic and genomic characterization uncovers novel biology.</title>
        <authorList>
            <person name="Wiegand S."/>
            <person name="Jogler M."/>
            <person name="Boedeker C."/>
            <person name="Pinto D."/>
            <person name="Vollmers J."/>
            <person name="Rivas-Marin E."/>
            <person name="Kohn T."/>
            <person name="Peeters S.H."/>
            <person name="Heuer A."/>
            <person name="Rast P."/>
            <person name="Oberbeckmann S."/>
            <person name="Bunk B."/>
            <person name="Jeske O."/>
            <person name="Meyerdierks A."/>
            <person name="Storesund J.E."/>
            <person name="Kallscheuer N."/>
            <person name="Luecker S."/>
            <person name="Lage O.M."/>
            <person name="Pohl T."/>
            <person name="Merkel B.J."/>
            <person name="Hornburger P."/>
            <person name="Mueller R.-W."/>
            <person name="Bruemmer F."/>
            <person name="Labrenz M."/>
            <person name="Spormann A.M."/>
            <person name="Op den Camp H."/>
            <person name="Overmann J."/>
            <person name="Amann R."/>
            <person name="Jetten M.S.M."/>
            <person name="Mascher T."/>
            <person name="Medema M.H."/>
            <person name="Devos D.P."/>
            <person name="Kaster A.-K."/>
            <person name="Ovreas L."/>
            <person name="Rohde M."/>
            <person name="Galperin M.Y."/>
            <person name="Jogler C."/>
        </authorList>
    </citation>
    <scope>NUCLEOTIDE SEQUENCE [LARGE SCALE GENOMIC DNA]</scope>
    <source>
        <strain evidence="10 11">Spa11</strain>
    </source>
</reference>
<evidence type="ECO:0000256" key="3">
    <source>
        <dbReference type="ARBA" id="ARBA00022670"/>
    </source>
</evidence>
<dbReference type="RefSeq" id="WP_145110183.1">
    <property type="nucleotide sequence ID" value="NZ_CP036349.1"/>
</dbReference>
<keyword evidence="2 10" id="KW-0121">Carboxypeptidase</keyword>
<dbReference type="SUPFAM" id="SSF52317">
    <property type="entry name" value="Class I glutamine amidotransferase-like"/>
    <property type="match status" value="1"/>
</dbReference>
<dbReference type="AlphaFoldDB" id="A0A518K6D8"/>
<feature type="signal peptide" evidence="7">
    <location>
        <begin position="1"/>
        <end position="20"/>
    </location>
</feature>
<feature type="domain" description="LD-carboxypeptidase N-terminal" evidence="8">
    <location>
        <begin position="36"/>
        <end position="151"/>
    </location>
</feature>
<dbReference type="Gene3D" id="3.50.30.60">
    <property type="entry name" value="LD-carboxypeptidase A C-terminal domain-like"/>
    <property type="match status" value="1"/>
</dbReference>
<evidence type="ECO:0000256" key="5">
    <source>
        <dbReference type="ARBA" id="ARBA00022825"/>
    </source>
</evidence>
<feature type="active site" description="Nucleophile" evidence="6">
    <location>
        <position position="132"/>
    </location>
</feature>
<dbReference type="PIRSF" id="PIRSF028757">
    <property type="entry name" value="LD-carboxypeptidase"/>
    <property type="match status" value="1"/>
</dbReference>
<feature type="domain" description="LD-carboxypeptidase C-terminal" evidence="9">
    <location>
        <begin position="207"/>
        <end position="323"/>
    </location>
</feature>
<evidence type="ECO:0000259" key="8">
    <source>
        <dbReference type="Pfam" id="PF02016"/>
    </source>
</evidence>
<comment type="similarity">
    <text evidence="1">Belongs to the peptidase S66 family.</text>
</comment>
<dbReference type="SUPFAM" id="SSF141986">
    <property type="entry name" value="LD-carboxypeptidase A C-terminal domain-like"/>
    <property type="match status" value="1"/>
</dbReference>
<dbReference type="EMBL" id="CP036349">
    <property type="protein sequence ID" value="QDV73359.1"/>
    <property type="molecule type" value="Genomic_DNA"/>
</dbReference>
<dbReference type="Pfam" id="PF17676">
    <property type="entry name" value="Peptidase_S66C"/>
    <property type="match status" value="1"/>
</dbReference>
<organism evidence="10 11">
    <name type="scientific">Botrimarina mediterranea</name>
    <dbReference type="NCBI Taxonomy" id="2528022"/>
    <lineage>
        <taxon>Bacteria</taxon>
        <taxon>Pseudomonadati</taxon>
        <taxon>Planctomycetota</taxon>
        <taxon>Planctomycetia</taxon>
        <taxon>Pirellulales</taxon>
        <taxon>Lacipirellulaceae</taxon>
        <taxon>Botrimarina</taxon>
    </lineage>
</organism>
<evidence type="ECO:0000256" key="1">
    <source>
        <dbReference type="ARBA" id="ARBA00010233"/>
    </source>
</evidence>
<dbReference type="EC" id="3.4.16.-" evidence="10"/>
<evidence type="ECO:0000313" key="11">
    <source>
        <dbReference type="Proteomes" id="UP000316426"/>
    </source>
</evidence>
<sequence precursor="true">MMTRTLLALGLSFVCLASTAAEPTTKPAGLKPGDTVMIVAPSGDLDEERIELAVERLKELGFKVIVPEDVYSQWGYLAGSDQRRADEFMKAFTDPEVDAVFPGTGGYGVMRMLDLLDFDKIRDNPKVLIGFSDITALHMALAKKCNLVTFHSPNPQWGLGSDEGFPAYNAKYFWRCLMADQNDGDEGFTYETPDGAPLRVIAPGVAEGTLCGGNLTLVASLTGTEYELDTEGRVLFLEDVRESPYRIDRMLRQLKLSGQLDKPAAVILGQFSKCESDGDGSSLALAEVLLDYFADATYPVVYNFPAGHVKDNATLPLGVRARVDANQRRVSVLENAVSAP</sequence>
<dbReference type="GO" id="GO:0008236">
    <property type="term" value="F:serine-type peptidase activity"/>
    <property type="evidence" value="ECO:0007669"/>
    <property type="project" value="UniProtKB-KW"/>
</dbReference>
<dbReference type="InterPro" id="IPR040449">
    <property type="entry name" value="Peptidase_S66_N"/>
</dbReference>
<proteinExistence type="inferred from homology"/>
<keyword evidence="3" id="KW-0645">Protease</keyword>
<evidence type="ECO:0000256" key="2">
    <source>
        <dbReference type="ARBA" id="ARBA00022645"/>
    </source>
</evidence>
<dbReference type="Gene3D" id="3.40.50.10740">
    <property type="entry name" value="Class I glutamine amidotransferase-like"/>
    <property type="match status" value="1"/>
</dbReference>
<accession>A0A518K6D8</accession>
<evidence type="ECO:0000259" key="9">
    <source>
        <dbReference type="Pfam" id="PF17676"/>
    </source>
</evidence>
<name>A0A518K6D8_9BACT</name>
<evidence type="ECO:0000256" key="6">
    <source>
        <dbReference type="PIRSR" id="PIRSR028757-1"/>
    </source>
</evidence>
<keyword evidence="11" id="KW-1185">Reference proteome</keyword>
<evidence type="ECO:0000313" key="10">
    <source>
        <dbReference type="EMBL" id="QDV73359.1"/>
    </source>
</evidence>
<feature type="active site" description="Charge relay system" evidence="6">
    <location>
        <position position="238"/>
    </location>
</feature>
<dbReference type="Pfam" id="PF02016">
    <property type="entry name" value="Peptidase_S66"/>
    <property type="match status" value="1"/>
</dbReference>
<evidence type="ECO:0000256" key="4">
    <source>
        <dbReference type="ARBA" id="ARBA00022801"/>
    </source>
</evidence>
<evidence type="ECO:0000256" key="7">
    <source>
        <dbReference type="SAM" id="SignalP"/>
    </source>
</evidence>
<dbReference type="Proteomes" id="UP000316426">
    <property type="component" value="Chromosome"/>
</dbReference>
<keyword evidence="4 10" id="KW-0378">Hydrolase</keyword>
<dbReference type="InterPro" id="IPR029062">
    <property type="entry name" value="Class_I_gatase-like"/>
</dbReference>
<keyword evidence="5" id="KW-0720">Serine protease</keyword>
<dbReference type="PANTHER" id="PTHR30237:SF2">
    <property type="entry name" value="MUREIN TETRAPEPTIDE CARBOXYPEPTIDASE"/>
    <property type="match status" value="1"/>
</dbReference>